<feature type="transmembrane region" description="Helical" evidence="2">
    <location>
        <begin position="117"/>
        <end position="142"/>
    </location>
</feature>
<feature type="region of interest" description="Disordered" evidence="1">
    <location>
        <begin position="349"/>
        <end position="384"/>
    </location>
</feature>
<evidence type="ECO:0000256" key="1">
    <source>
        <dbReference type="SAM" id="MobiDB-lite"/>
    </source>
</evidence>
<protein>
    <submittedName>
        <fullName evidence="3">Uncharacterized protein</fullName>
    </submittedName>
</protein>
<feature type="transmembrane region" description="Helical" evidence="2">
    <location>
        <begin position="67"/>
        <end position="89"/>
    </location>
</feature>
<feature type="transmembrane region" description="Helical" evidence="2">
    <location>
        <begin position="34"/>
        <end position="55"/>
    </location>
</feature>
<evidence type="ECO:0000313" key="4">
    <source>
        <dbReference type="Proteomes" id="UP001054902"/>
    </source>
</evidence>
<reference evidence="3 4" key="1">
    <citation type="journal article" date="2021" name="Sci. Rep.">
        <title>The genome of the diatom Chaetoceros tenuissimus carries an ancient integrated fragment of an extant virus.</title>
        <authorList>
            <person name="Hongo Y."/>
            <person name="Kimura K."/>
            <person name="Takaki Y."/>
            <person name="Yoshida Y."/>
            <person name="Baba S."/>
            <person name="Kobayashi G."/>
            <person name="Nagasaki K."/>
            <person name="Hano T."/>
            <person name="Tomaru Y."/>
        </authorList>
    </citation>
    <scope>NUCLEOTIDE SEQUENCE [LARGE SCALE GENOMIC DNA]</scope>
    <source>
        <strain evidence="3 4">NIES-3715</strain>
    </source>
</reference>
<gene>
    <name evidence="3" type="ORF">CTEN210_00251</name>
</gene>
<organism evidence="3 4">
    <name type="scientific">Chaetoceros tenuissimus</name>
    <dbReference type="NCBI Taxonomy" id="426638"/>
    <lineage>
        <taxon>Eukaryota</taxon>
        <taxon>Sar</taxon>
        <taxon>Stramenopiles</taxon>
        <taxon>Ochrophyta</taxon>
        <taxon>Bacillariophyta</taxon>
        <taxon>Coscinodiscophyceae</taxon>
        <taxon>Chaetocerotophycidae</taxon>
        <taxon>Chaetocerotales</taxon>
        <taxon>Chaetocerotaceae</taxon>
        <taxon>Chaetoceros</taxon>
    </lineage>
</organism>
<name>A0AAD3CDH1_9STRA</name>
<evidence type="ECO:0000256" key="2">
    <source>
        <dbReference type="SAM" id="Phobius"/>
    </source>
</evidence>
<dbReference type="Proteomes" id="UP001054902">
    <property type="component" value="Unassembled WGS sequence"/>
</dbReference>
<evidence type="ECO:0000313" key="3">
    <source>
        <dbReference type="EMBL" id="GFH43778.1"/>
    </source>
</evidence>
<keyword evidence="4" id="KW-1185">Reference proteome</keyword>
<comment type="caution">
    <text evidence="3">The sequence shown here is derived from an EMBL/GenBank/DDBJ whole genome shotgun (WGS) entry which is preliminary data.</text>
</comment>
<keyword evidence="2" id="KW-1133">Transmembrane helix</keyword>
<dbReference type="AlphaFoldDB" id="A0AAD3CDH1"/>
<keyword evidence="2" id="KW-0472">Membrane</keyword>
<sequence>MLSTLPMPRDQPYEFKLPSFGNHLTCQLQGLSYLFGYSLVFWFSILLNIYHLCILKYEMQEATFKKWIETPGYIIGAPLLIFGSTFSMWGKFNPAPIDPFCSTRFDPEQHIKKEFDYTFAISIGLTFGCLFLCMGLILWSFYTKKKKIERAIQNDNDTRALTHLHSSNEDALVEKKEMLKHCQESSRKVTIQALIYTPSHSSRQALAIMRMFFQPLQGFFNMLIFLHQKVLAIQMNDAGLHYFEAMRMAVFHPNVIDHDEGPKISNLELLLGDTTSDVIMQLEIGELDNLYSTLEDGDDAQQSANQQDLDQVSTGFLSFDQTGMSTNSQQLSAFTRLIADEEYNTLGEEGEVDHDAPNTPGNEQSHGCLETGAGIGSSDETVQL</sequence>
<keyword evidence="2" id="KW-0812">Transmembrane</keyword>
<accession>A0AAD3CDH1</accession>
<dbReference type="EMBL" id="BLLK01000019">
    <property type="protein sequence ID" value="GFH43778.1"/>
    <property type="molecule type" value="Genomic_DNA"/>
</dbReference>
<proteinExistence type="predicted"/>
<dbReference type="Gene3D" id="1.20.1070.10">
    <property type="entry name" value="Rhodopsin 7-helix transmembrane proteins"/>
    <property type="match status" value="1"/>
</dbReference>